<dbReference type="Proteomes" id="UP000070444">
    <property type="component" value="Unassembled WGS sequence"/>
</dbReference>
<keyword evidence="2" id="KW-1185">Reference proteome</keyword>
<sequence>KEVTSKSSAFDIVTYDLDAPNILDYSKYSPKVFNYTKSGDSTYQLQFEFNFPESKICLINFPQPVTNLYVSHVNSDFTSMQEPENLSSETTSIRLMRNNNKLPWVLKLNHRGNSTNPAFEITSTCYEFNGDDLENVSKRVPKWISIWTRDHGQLGIKTKYMLKPLA</sequence>
<gene>
    <name evidence="1" type="ORF">CONCODRAFT_12462</name>
</gene>
<evidence type="ECO:0000313" key="1">
    <source>
        <dbReference type="EMBL" id="KXN65843.1"/>
    </source>
</evidence>
<accession>A0A137NST2</accession>
<evidence type="ECO:0000313" key="2">
    <source>
        <dbReference type="Proteomes" id="UP000070444"/>
    </source>
</evidence>
<dbReference type="EMBL" id="KQ964808">
    <property type="protein sequence ID" value="KXN65843.1"/>
    <property type="molecule type" value="Genomic_DNA"/>
</dbReference>
<proteinExistence type="predicted"/>
<feature type="non-terminal residue" evidence="1">
    <location>
        <position position="1"/>
    </location>
</feature>
<dbReference type="AlphaFoldDB" id="A0A137NST2"/>
<protein>
    <submittedName>
        <fullName evidence="1">Uncharacterized protein</fullName>
    </submittedName>
</protein>
<reference evidence="1 2" key="1">
    <citation type="journal article" date="2015" name="Genome Biol. Evol.">
        <title>Phylogenomic analyses indicate that early fungi evolved digesting cell walls of algal ancestors of land plants.</title>
        <authorList>
            <person name="Chang Y."/>
            <person name="Wang S."/>
            <person name="Sekimoto S."/>
            <person name="Aerts A.L."/>
            <person name="Choi C."/>
            <person name="Clum A."/>
            <person name="LaButti K.M."/>
            <person name="Lindquist E.A."/>
            <person name="Yee Ngan C."/>
            <person name="Ohm R.A."/>
            <person name="Salamov A.A."/>
            <person name="Grigoriev I.V."/>
            <person name="Spatafora J.W."/>
            <person name="Berbee M.L."/>
        </authorList>
    </citation>
    <scope>NUCLEOTIDE SEQUENCE [LARGE SCALE GENOMIC DNA]</scope>
    <source>
        <strain evidence="1 2">NRRL 28638</strain>
    </source>
</reference>
<name>A0A137NST2_CONC2</name>
<organism evidence="1 2">
    <name type="scientific">Conidiobolus coronatus (strain ATCC 28846 / CBS 209.66 / NRRL 28638)</name>
    <name type="common">Delacroixia coronata</name>
    <dbReference type="NCBI Taxonomy" id="796925"/>
    <lineage>
        <taxon>Eukaryota</taxon>
        <taxon>Fungi</taxon>
        <taxon>Fungi incertae sedis</taxon>
        <taxon>Zoopagomycota</taxon>
        <taxon>Entomophthoromycotina</taxon>
        <taxon>Entomophthoromycetes</taxon>
        <taxon>Entomophthorales</taxon>
        <taxon>Ancylistaceae</taxon>
        <taxon>Conidiobolus</taxon>
    </lineage>
</organism>